<organism evidence="9 10">
    <name type="scientific">Skermanella aerolata</name>
    <dbReference type="NCBI Taxonomy" id="393310"/>
    <lineage>
        <taxon>Bacteria</taxon>
        <taxon>Pseudomonadati</taxon>
        <taxon>Pseudomonadota</taxon>
        <taxon>Alphaproteobacteria</taxon>
        <taxon>Rhodospirillales</taxon>
        <taxon>Azospirillaceae</taxon>
        <taxon>Skermanella</taxon>
    </lineage>
</organism>
<keyword evidence="5 7" id="KW-1133">Transmembrane helix</keyword>
<dbReference type="GO" id="GO:0005886">
    <property type="term" value="C:plasma membrane"/>
    <property type="evidence" value="ECO:0007669"/>
    <property type="project" value="UniProtKB-SubCell"/>
</dbReference>
<accession>A0A512DY12</accession>
<evidence type="ECO:0000256" key="4">
    <source>
        <dbReference type="ARBA" id="ARBA00022692"/>
    </source>
</evidence>
<dbReference type="Proteomes" id="UP000321523">
    <property type="component" value="Unassembled WGS sequence"/>
</dbReference>
<evidence type="ECO:0000259" key="8">
    <source>
        <dbReference type="PROSITE" id="PS50928"/>
    </source>
</evidence>
<dbReference type="RefSeq" id="WP_044431577.1">
    <property type="nucleotide sequence ID" value="NZ_BJYZ01000027.1"/>
</dbReference>
<comment type="subcellular location">
    <subcellularLocation>
        <location evidence="1 7">Cell membrane</location>
        <topology evidence="1 7">Multi-pass membrane protein</topology>
    </subcellularLocation>
</comment>
<sequence>MRRPGRRPLPVNLIAGAVLTLLLAGMALVSLVWTPYPPEAMRIAIRLQPPSAAHWLGTDHFGRDILSMIMTGARNSLAVGAVAVGTGMAVGVPLGLAATSFGGWTDETVGRLTDLTFAFPAVLSAILITALLGPGAVNAILAIGIFNVAVFARVTRGAARQVAAREFVRAAAALGRGPAAVTLVHVLPNISGTLIVQATISFAVAILAEAGLSYLGLGIQPPAPSWGKMLNEAQTFMLLRPTLAIFPGLTIALSVLGLNLLGDGLRDLLDPRLRAGVRHRSS</sequence>
<evidence type="ECO:0000256" key="5">
    <source>
        <dbReference type="ARBA" id="ARBA00022989"/>
    </source>
</evidence>
<dbReference type="Gene3D" id="1.10.3720.10">
    <property type="entry name" value="MetI-like"/>
    <property type="match status" value="1"/>
</dbReference>
<feature type="transmembrane region" description="Helical" evidence="7">
    <location>
        <begin position="12"/>
        <end position="33"/>
    </location>
</feature>
<dbReference type="PANTHER" id="PTHR43386:SF25">
    <property type="entry name" value="PEPTIDE ABC TRANSPORTER PERMEASE PROTEIN"/>
    <property type="match status" value="1"/>
</dbReference>
<proteinExistence type="inferred from homology"/>
<dbReference type="Pfam" id="PF00528">
    <property type="entry name" value="BPD_transp_1"/>
    <property type="match status" value="1"/>
</dbReference>
<feature type="domain" description="ABC transmembrane type-1" evidence="8">
    <location>
        <begin position="73"/>
        <end position="262"/>
    </location>
</feature>
<reference evidence="9 10" key="1">
    <citation type="submission" date="2019-07" db="EMBL/GenBank/DDBJ databases">
        <title>Whole genome shotgun sequence of Skermanella aerolata NBRC 106429.</title>
        <authorList>
            <person name="Hosoyama A."/>
            <person name="Uohara A."/>
            <person name="Ohji S."/>
            <person name="Ichikawa N."/>
        </authorList>
    </citation>
    <scope>NUCLEOTIDE SEQUENCE [LARGE SCALE GENOMIC DNA]</scope>
    <source>
        <strain evidence="9 10">NBRC 106429</strain>
    </source>
</reference>
<keyword evidence="3" id="KW-1003">Cell membrane</keyword>
<evidence type="ECO:0000313" key="10">
    <source>
        <dbReference type="Proteomes" id="UP000321523"/>
    </source>
</evidence>
<evidence type="ECO:0000256" key="2">
    <source>
        <dbReference type="ARBA" id="ARBA00022448"/>
    </source>
</evidence>
<dbReference type="InterPro" id="IPR000515">
    <property type="entry name" value="MetI-like"/>
</dbReference>
<keyword evidence="4 7" id="KW-0812">Transmembrane</keyword>
<comment type="caution">
    <text evidence="9">The sequence shown here is derived from an EMBL/GenBank/DDBJ whole genome shotgun (WGS) entry which is preliminary data.</text>
</comment>
<gene>
    <name evidence="9" type="ORF">SAE02_54740</name>
</gene>
<feature type="transmembrane region" description="Helical" evidence="7">
    <location>
        <begin position="238"/>
        <end position="261"/>
    </location>
</feature>
<dbReference type="CDD" id="cd06261">
    <property type="entry name" value="TM_PBP2"/>
    <property type="match status" value="1"/>
</dbReference>
<evidence type="ECO:0000256" key="6">
    <source>
        <dbReference type="ARBA" id="ARBA00023136"/>
    </source>
</evidence>
<name>A0A512DY12_9PROT</name>
<dbReference type="SUPFAM" id="SSF161098">
    <property type="entry name" value="MetI-like"/>
    <property type="match status" value="1"/>
</dbReference>
<evidence type="ECO:0000313" key="9">
    <source>
        <dbReference type="EMBL" id="GEO41326.1"/>
    </source>
</evidence>
<dbReference type="EMBL" id="BJYZ01000027">
    <property type="protein sequence ID" value="GEO41326.1"/>
    <property type="molecule type" value="Genomic_DNA"/>
</dbReference>
<keyword evidence="6 7" id="KW-0472">Membrane</keyword>
<dbReference type="PROSITE" id="PS50928">
    <property type="entry name" value="ABC_TM1"/>
    <property type="match status" value="1"/>
</dbReference>
<dbReference type="InterPro" id="IPR035906">
    <property type="entry name" value="MetI-like_sf"/>
</dbReference>
<evidence type="ECO:0000256" key="3">
    <source>
        <dbReference type="ARBA" id="ARBA00022475"/>
    </source>
</evidence>
<keyword evidence="2 7" id="KW-0813">Transport</keyword>
<dbReference type="GO" id="GO:0055085">
    <property type="term" value="P:transmembrane transport"/>
    <property type="evidence" value="ECO:0007669"/>
    <property type="project" value="InterPro"/>
</dbReference>
<keyword evidence="10" id="KW-1185">Reference proteome</keyword>
<dbReference type="OrthoDB" id="9766870at2"/>
<dbReference type="PANTHER" id="PTHR43386">
    <property type="entry name" value="OLIGOPEPTIDE TRANSPORT SYSTEM PERMEASE PROTEIN APPC"/>
    <property type="match status" value="1"/>
</dbReference>
<comment type="similarity">
    <text evidence="7">Belongs to the binding-protein-dependent transport system permease family.</text>
</comment>
<evidence type="ECO:0000256" key="7">
    <source>
        <dbReference type="RuleBase" id="RU363032"/>
    </source>
</evidence>
<feature type="transmembrane region" description="Helical" evidence="7">
    <location>
        <begin position="77"/>
        <end position="103"/>
    </location>
</feature>
<feature type="transmembrane region" description="Helical" evidence="7">
    <location>
        <begin position="115"/>
        <end position="133"/>
    </location>
</feature>
<dbReference type="InterPro" id="IPR050366">
    <property type="entry name" value="BP-dependent_transpt_permease"/>
</dbReference>
<dbReference type="AlphaFoldDB" id="A0A512DY12"/>
<protein>
    <submittedName>
        <fullName evidence="9">Peptide ABC transporter permease</fullName>
    </submittedName>
</protein>
<evidence type="ECO:0000256" key="1">
    <source>
        <dbReference type="ARBA" id="ARBA00004651"/>
    </source>
</evidence>